<dbReference type="PANTHER" id="PTHR39181">
    <property type="entry name" value="TYROSINE-PROTEIN PHOSPHATASE YWQE"/>
    <property type="match status" value="1"/>
</dbReference>
<dbReference type="KEGG" id="eff:skT53_31390"/>
<evidence type="ECO:0000256" key="4">
    <source>
        <dbReference type="ARBA" id="ARBA00051722"/>
    </source>
</evidence>
<dbReference type="SUPFAM" id="SSF89550">
    <property type="entry name" value="PHP domain-like"/>
    <property type="match status" value="1"/>
</dbReference>
<proteinExistence type="inferred from homology"/>
<keyword evidence="2 5" id="KW-0378">Hydrolase</keyword>
<dbReference type="PIRSF" id="PIRSF016557">
    <property type="entry name" value="Caps_synth_CpsB"/>
    <property type="match status" value="1"/>
</dbReference>
<evidence type="ECO:0000256" key="5">
    <source>
        <dbReference type="PIRNR" id="PIRNR016557"/>
    </source>
</evidence>
<sequence length="240" mass="27120">MIDMHCHLLPGVDDGAMTMEESIEMARIAAADGITDIVATPHTYNGLHQISGEKILESVKLLQTELDARNISIRIHPGSEIHLHKDLLFHLEQNHCMTYCNAKKYILLELPSHEIPAEFDQQIDKLKKLKLTPIIAHPERNMVLRKRPDILQNWIEHGVISQLTARSITGQSGGLMQRTAVEFIKNRFVHVIGSDAHNCSGKRPELRSAFEKLAELFSKKETDRFHSNAMAVINGENIQV</sequence>
<evidence type="ECO:0000256" key="3">
    <source>
        <dbReference type="ARBA" id="ARBA00022912"/>
    </source>
</evidence>
<keyword evidence="7" id="KW-1185">Reference proteome</keyword>
<name>A0A7I8DDF4_9BACL</name>
<evidence type="ECO:0000313" key="6">
    <source>
        <dbReference type="EMBL" id="BCJ88154.1"/>
    </source>
</evidence>
<dbReference type="PANTHER" id="PTHR39181:SF1">
    <property type="entry name" value="TYROSINE-PROTEIN PHOSPHATASE YWQE"/>
    <property type="match status" value="1"/>
</dbReference>
<dbReference type="AlphaFoldDB" id="A0A7I8DDF4"/>
<dbReference type="InterPro" id="IPR016195">
    <property type="entry name" value="Pol/histidinol_Pase-like"/>
</dbReference>
<dbReference type="GO" id="GO:0004725">
    <property type="term" value="F:protein tyrosine phosphatase activity"/>
    <property type="evidence" value="ECO:0007669"/>
    <property type="project" value="UniProtKB-UniRule"/>
</dbReference>
<evidence type="ECO:0000256" key="1">
    <source>
        <dbReference type="ARBA" id="ARBA00005750"/>
    </source>
</evidence>
<dbReference type="Gene3D" id="3.20.20.140">
    <property type="entry name" value="Metal-dependent hydrolases"/>
    <property type="match status" value="1"/>
</dbReference>
<accession>A0A7I8DDF4</accession>
<dbReference type="Proteomes" id="UP000593802">
    <property type="component" value="Chromosome"/>
</dbReference>
<comment type="similarity">
    <text evidence="1 5">Belongs to the metallo-dependent hydrolases superfamily. CpsB/CapC family.</text>
</comment>
<dbReference type="Pfam" id="PF19567">
    <property type="entry name" value="CpsB_CapC"/>
    <property type="match status" value="1"/>
</dbReference>
<keyword evidence="3 5" id="KW-0904">Protein phosphatase</keyword>
<comment type="catalytic activity">
    <reaction evidence="4 5">
        <text>O-phospho-L-tyrosyl-[protein] + H2O = L-tyrosyl-[protein] + phosphate</text>
        <dbReference type="Rhea" id="RHEA:10684"/>
        <dbReference type="Rhea" id="RHEA-COMP:10136"/>
        <dbReference type="Rhea" id="RHEA-COMP:20101"/>
        <dbReference type="ChEBI" id="CHEBI:15377"/>
        <dbReference type="ChEBI" id="CHEBI:43474"/>
        <dbReference type="ChEBI" id="CHEBI:46858"/>
        <dbReference type="ChEBI" id="CHEBI:61978"/>
        <dbReference type="EC" id="3.1.3.48"/>
    </reaction>
</comment>
<organism evidence="6 7">
    <name type="scientific">Effusibacillus dendaii</name>
    <dbReference type="NCBI Taxonomy" id="2743772"/>
    <lineage>
        <taxon>Bacteria</taxon>
        <taxon>Bacillati</taxon>
        <taxon>Bacillota</taxon>
        <taxon>Bacilli</taxon>
        <taxon>Bacillales</taxon>
        <taxon>Alicyclobacillaceae</taxon>
        <taxon>Effusibacillus</taxon>
    </lineage>
</organism>
<evidence type="ECO:0000313" key="7">
    <source>
        <dbReference type="Proteomes" id="UP000593802"/>
    </source>
</evidence>
<reference evidence="6 7" key="1">
    <citation type="submission" date="2020-08" db="EMBL/GenBank/DDBJ databases">
        <title>Complete Genome Sequence of Effusibacillus dendaii Strain skT53, Isolated from Farmland soil.</title>
        <authorList>
            <person name="Konishi T."/>
            <person name="Kawasaki H."/>
        </authorList>
    </citation>
    <scope>NUCLEOTIDE SEQUENCE [LARGE SCALE GENOMIC DNA]</scope>
    <source>
        <strain evidence="7">skT53</strain>
    </source>
</reference>
<evidence type="ECO:0000256" key="2">
    <source>
        <dbReference type="ARBA" id="ARBA00022801"/>
    </source>
</evidence>
<dbReference type="InterPro" id="IPR016667">
    <property type="entry name" value="Caps_polysacc_synth_CpsB/CapC"/>
</dbReference>
<dbReference type="EC" id="3.1.3.48" evidence="5"/>
<dbReference type="RefSeq" id="WP_200758806.1">
    <property type="nucleotide sequence ID" value="NZ_AP023366.1"/>
</dbReference>
<protein>
    <recommendedName>
        <fullName evidence="5">Tyrosine-protein phosphatase</fullName>
        <ecNumber evidence="5">3.1.3.48</ecNumber>
    </recommendedName>
</protein>
<gene>
    <name evidence="6" type="ORF">skT53_31390</name>
</gene>
<dbReference type="EMBL" id="AP023366">
    <property type="protein sequence ID" value="BCJ88154.1"/>
    <property type="molecule type" value="Genomic_DNA"/>
</dbReference>
<dbReference type="GO" id="GO:0030145">
    <property type="term" value="F:manganese ion binding"/>
    <property type="evidence" value="ECO:0007669"/>
    <property type="project" value="UniProtKB-UniRule"/>
</dbReference>